<feature type="compositionally biased region" description="Basic and acidic residues" evidence="4">
    <location>
        <begin position="381"/>
        <end position="399"/>
    </location>
</feature>
<feature type="compositionally biased region" description="Polar residues" evidence="4">
    <location>
        <begin position="45"/>
        <end position="54"/>
    </location>
</feature>
<feature type="compositionally biased region" description="Polar residues" evidence="4">
    <location>
        <begin position="88"/>
        <end position="101"/>
    </location>
</feature>
<feature type="compositionally biased region" description="Basic and acidic residues" evidence="4">
    <location>
        <begin position="25"/>
        <end position="40"/>
    </location>
</feature>
<dbReference type="EMBL" id="ML992671">
    <property type="protein sequence ID" value="KAF2213095.1"/>
    <property type="molecule type" value="Genomic_DNA"/>
</dbReference>
<feature type="region of interest" description="Disordered" evidence="4">
    <location>
        <begin position="329"/>
        <end position="399"/>
    </location>
</feature>
<gene>
    <name evidence="6" type="ORF">CERZMDRAFT_84000</name>
</gene>
<evidence type="ECO:0000256" key="1">
    <source>
        <dbReference type="ARBA" id="ARBA00004123"/>
    </source>
</evidence>
<protein>
    <recommendedName>
        <fullName evidence="5">DNA endonuclease activator Ctp1 C-terminal domain-containing protein</fullName>
    </recommendedName>
</protein>
<dbReference type="OrthoDB" id="5801062at2759"/>
<feature type="compositionally biased region" description="Basic residues" evidence="4">
    <location>
        <begin position="123"/>
        <end position="139"/>
    </location>
</feature>
<feature type="compositionally biased region" description="Basic residues" evidence="4">
    <location>
        <begin position="341"/>
        <end position="350"/>
    </location>
</feature>
<dbReference type="AlphaFoldDB" id="A0A6A6FI38"/>
<dbReference type="Proteomes" id="UP000799539">
    <property type="component" value="Unassembled WGS sequence"/>
</dbReference>
<dbReference type="Pfam" id="PF08573">
    <property type="entry name" value="SAE2"/>
    <property type="match status" value="1"/>
</dbReference>
<keyword evidence="2" id="KW-0227">DNA damage</keyword>
<comment type="subcellular location">
    <subcellularLocation>
        <location evidence="1">Nucleus</location>
    </subcellularLocation>
</comment>
<proteinExistence type="predicted"/>
<feature type="region of interest" description="Disordered" evidence="4">
    <location>
        <begin position="1"/>
        <end position="305"/>
    </location>
</feature>
<organism evidence="6 7">
    <name type="scientific">Cercospora zeae-maydis SCOH1-5</name>
    <dbReference type="NCBI Taxonomy" id="717836"/>
    <lineage>
        <taxon>Eukaryota</taxon>
        <taxon>Fungi</taxon>
        <taxon>Dikarya</taxon>
        <taxon>Ascomycota</taxon>
        <taxon>Pezizomycotina</taxon>
        <taxon>Dothideomycetes</taxon>
        <taxon>Dothideomycetidae</taxon>
        <taxon>Mycosphaerellales</taxon>
        <taxon>Mycosphaerellaceae</taxon>
        <taxon>Cercospora</taxon>
    </lineage>
</organism>
<accession>A0A6A6FI38</accession>
<keyword evidence="7" id="KW-1185">Reference proteome</keyword>
<evidence type="ECO:0000256" key="3">
    <source>
        <dbReference type="ARBA" id="ARBA00023242"/>
    </source>
</evidence>
<feature type="compositionally biased region" description="Polar residues" evidence="4">
    <location>
        <begin position="187"/>
        <end position="197"/>
    </location>
</feature>
<dbReference type="GO" id="GO:0005634">
    <property type="term" value="C:nucleus"/>
    <property type="evidence" value="ECO:0007669"/>
    <property type="project" value="UniProtKB-SubCell"/>
</dbReference>
<dbReference type="GO" id="GO:0006281">
    <property type="term" value="P:DNA repair"/>
    <property type="evidence" value="ECO:0007669"/>
    <property type="project" value="InterPro"/>
</dbReference>
<feature type="domain" description="DNA endonuclease activator Ctp1 C-terminal" evidence="5">
    <location>
        <begin position="421"/>
        <end position="530"/>
    </location>
</feature>
<sequence>MARSKDAVSVQRESAPVEHQPVDTGRADVADRATTEERVLDMNQPPEQRSSALHKSNGAYISAAPSKSFGRADVEEPVQPCPPEPPVTSSQTTVEDTQPPAQTIDEIPNSSDDEPELVSERCLKRKAGPRGIKRSPFRRIKLEPRSPGRAVQLSSDPPFPDDAQTPKITSLPLMYSDLDRIEVPKTTDPQSQRTESIQGRAHSEEHLRPAPQLTRSVSSRSEGGLDALNSATALISTPTGQLGTAPQGDARDGSSTASKQVLRPISANVPRLKETAQNPRRKPKATGLKGKVGILSEDGDDSSQVNASLEDAGALPAHQDNTLNGLLMGLSSDSTPGASRVVRRSTRHAQARTSAQLQALLPELSSSSPTKSPSKRLLPRGIEEPPRSPRPEEEPLRLRDVKTLSREDFKVNPKYLATDMAFADTLRGRDERRNLHVCTKPECCGGAMQKVMAMGGQKLTGKNDAQVLNEYLGPQYKQIMSKYGTTKQKKTVLQAYAHVFAREHGKHRQAFERQSTPPGFWRTDFATTQENLEDRQKAQEAERREVEARYREAMRPGGQYIFRDE</sequence>
<feature type="compositionally biased region" description="Low complexity" evidence="4">
    <location>
        <begin position="354"/>
        <end position="372"/>
    </location>
</feature>
<name>A0A6A6FI38_9PEZI</name>
<dbReference type="InterPro" id="IPR013882">
    <property type="entry name" value="Ctp1_C"/>
</dbReference>
<evidence type="ECO:0000313" key="6">
    <source>
        <dbReference type="EMBL" id="KAF2213095.1"/>
    </source>
</evidence>
<evidence type="ECO:0000259" key="5">
    <source>
        <dbReference type="Pfam" id="PF08573"/>
    </source>
</evidence>
<evidence type="ECO:0000313" key="7">
    <source>
        <dbReference type="Proteomes" id="UP000799539"/>
    </source>
</evidence>
<evidence type="ECO:0000256" key="2">
    <source>
        <dbReference type="ARBA" id="ARBA00022763"/>
    </source>
</evidence>
<reference evidence="6" key="1">
    <citation type="journal article" date="2020" name="Stud. Mycol.">
        <title>101 Dothideomycetes genomes: a test case for predicting lifestyles and emergence of pathogens.</title>
        <authorList>
            <person name="Haridas S."/>
            <person name="Albert R."/>
            <person name="Binder M."/>
            <person name="Bloem J."/>
            <person name="Labutti K."/>
            <person name="Salamov A."/>
            <person name="Andreopoulos B."/>
            <person name="Baker S."/>
            <person name="Barry K."/>
            <person name="Bills G."/>
            <person name="Bluhm B."/>
            <person name="Cannon C."/>
            <person name="Castanera R."/>
            <person name="Culley D."/>
            <person name="Daum C."/>
            <person name="Ezra D."/>
            <person name="Gonzalez J."/>
            <person name="Henrissat B."/>
            <person name="Kuo A."/>
            <person name="Liang C."/>
            <person name="Lipzen A."/>
            <person name="Lutzoni F."/>
            <person name="Magnuson J."/>
            <person name="Mondo S."/>
            <person name="Nolan M."/>
            <person name="Ohm R."/>
            <person name="Pangilinan J."/>
            <person name="Park H.-J."/>
            <person name="Ramirez L."/>
            <person name="Alfaro M."/>
            <person name="Sun H."/>
            <person name="Tritt A."/>
            <person name="Yoshinaga Y."/>
            <person name="Zwiers L.-H."/>
            <person name="Turgeon B."/>
            <person name="Goodwin S."/>
            <person name="Spatafora J."/>
            <person name="Crous P."/>
            <person name="Grigoriev I."/>
        </authorList>
    </citation>
    <scope>NUCLEOTIDE SEQUENCE</scope>
    <source>
        <strain evidence="6">SCOH1-5</strain>
    </source>
</reference>
<keyword evidence="3" id="KW-0539">Nucleus</keyword>
<feature type="compositionally biased region" description="Polar residues" evidence="4">
    <location>
        <begin position="229"/>
        <end position="244"/>
    </location>
</feature>
<evidence type="ECO:0000256" key="4">
    <source>
        <dbReference type="SAM" id="MobiDB-lite"/>
    </source>
</evidence>